<evidence type="ECO:0000313" key="3">
    <source>
        <dbReference type="Proteomes" id="UP000799538"/>
    </source>
</evidence>
<keyword evidence="1" id="KW-0812">Transmembrane</keyword>
<feature type="transmembrane region" description="Helical" evidence="1">
    <location>
        <begin position="110"/>
        <end position="135"/>
    </location>
</feature>
<feature type="transmembrane region" description="Helical" evidence="1">
    <location>
        <begin position="233"/>
        <end position="251"/>
    </location>
</feature>
<name>A0A6A6GHN0_9PEZI</name>
<organism evidence="2 3">
    <name type="scientific">Elsinoe ampelina</name>
    <dbReference type="NCBI Taxonomy" id="302913"/>
    <lineage>
        <taxon>Eukaryota</taxon>
        <taxon>Fungi</taxon>
        <taxon>Dikarya</taxon>
        <taxon>Ascomycota</taxon>
        <taxon>Pezizomycotina</taxon>
        <taxon>Dothideomycetes</taxon>
        <taxon>Dothideomycetidae</taxon>
        <taxon>Myriangiales</taxon>
        <taxon>Elsinoaceae</taxon>
        <taxon>Elsinoe</taxon>
    </lineage>
</organism>
<dbReference type="PANTHER" id="PTHR37488">
    <property type="entry name" value="DUF1275 DOMAIN-CONTAINING PROTEIN"/>
    <property type="match status" value="1"/>
</dbReference>
<dbReference type="InterPro" id="IPR010699">
    <property type="entry name" value="DUF1275"/>
</dbReference>
<dbReference type="Pfam" id="PF06912">
    <property type="entry name" value="DUF1275"/>
    <property type="match status" value="1"/>
</dbReference>
<dbReference type="OrthoDB" id="5288586at2759"/>
<feature type="transmembrane region" description="Helical" evidence="1">
    <location>
        <begin position="208"/>
        <end position="227"/>
    </location>
</feature>
<keyword evidence="1" id="KW-0472">Membrane</keyword>
<accession>A0A6A6GHN0</accession>
<dbReference type="AlphaFoldDB" id="A0A6A6GHN0"/>
<protein>
    <recommendedName>
        <fullName evidence="4">DUF1275 domain protein</fullName>
    </recommendedName>
</protein>
<feature type="transmembrane region" description="Helical" evidence="1">
    <location>
        <begin position="147"/>
        <end position="166"/>
    </location>
</feature>
<evidence type="ECO:0000313" key="2">
    <source>
        <dbReference type="EMBL" id="KAF2225216.1"/>
    </source>
</evidence>
<reference evidence="3" key="1">
    <citation type="journal article" date="2020" name="Stud. Mycol.">
        <title>101 Dothideomycetes genomes: A test case for predicting lifestyles and emergence of pathogens.</title>
        <authorList>
            <person name="Haridas S."/>
            <person name="Albert R."/>
            <person name="Binder M."/>
            <person name="Bloem J."/>
            <person name="LaButti K."/>
            <person name="Salamov A."/>
            <person name="Andreopoulos B."/>
            <person name="Baker S."/>
            <person name="Barry K."/>
            <person name="Bills G."/>
            <person name="Bluhm B."/>
            <person name="Cannon C."/>
            <person name="Castanera R."/>
            <person name="Culley D."/>
            <person name="Daum C."/>
            <person name="Ezra D."/>
            <person name="Gonzalez J."/>
            <person name="Henrissat B."/>
            <person name="Kuo A."/>
            <person name="Liang C."/>
            <person name="Lipzen A."/>
            <person name="Lutzoni F."/>
            <person name="Magnuson J."/>
            <person name="Mondo S."/>
            <person name="Nolan M."/>
            <person name="Ohm R."/>
            <person name="Pangilinan J."/>
            <person name="Park H.-J."/>
            <person name="Ramirez L."/>
            <person name="Alfaro M."/>
            <person name="Sun H."/>
            <person name="Tritt A."/>
            <person name="Yoshinaga Y."/>
            <person name="Zwiers L.-H."/>
            <person name="Turgeon B."/>
            <person name="Goodwin S."/>
            <person name="Spatafora J."/>
            <person name="Crous P."/>
            <person name="Grigoriev I."/>
        </authorList>
    </citation>
    <scope>NUCLEOTIDE SEQUENCE [LARGE SCALE GENOMIC DNA]</scope>
    <source>
        <strain evidence="3">CECT 20119</strain>
    </source>
</reference>
<keyword evidence="1" id="KW-1133">Transmembrane helix</keyword>
<evidence type="ECO:0000256" key="1">
    <source>
        <dbReference type="SAM" id="Phobius"/>
    </source>
</evidence>
<gene>
    <name evidence="2" type="ORF">BDZ85DRAFT_215232</name>
</gene>
<dbReference type="Proteomes" id="UP000799538">
    <property type="component" value="Unassembled WGS sequence"/>
</dbReference>
<evidence type="ECO:0008006" key="4">
    <source>
        <dbReference type="Google" id="ProtNLM"/>
    </source>
</evidence>
<dbReference type="PANTHER" id="PTHR37488:SF2">
    <property type="entry name" value="DUF1275 DOMAIN-CONTAINING PROTEIN"/>
    <property type="match status" value="1"/>
</dbReference>
<dbReference type="EMBL" id="ML992504">
    <property type="protein sequence ID" value="KAF2225216.1"/>
    <property type="molecule type" value="Genomic_DNA"/>
</dbReference>
<proteinExistence type="predicted"/>
<keyword evidence="3" id="KW-1185">Reference proteome</keyword>
<sequence length="260" mass="28242">MADVEDPTANKDKPSIREYFDETVTEAWTDILLILSCFTTGLLDGAVFNVWSCFVSMQTGNTVYVGLGFSGQPKDQPWRWLKSGTAIFSFVLGSYLYSRAMRYLGPLKRTTIILAFMVGALLCFVSAILVQVGIVPPNAGRTIPENNIVLVPLCLLSISAAGQIIVSRFLGYSELTTVVLTSAYCDLAYDEKLFTAPLTKNSKRNRRAASMIMTCVGAIAGGFLTYGGDIAPAIWLAGGLKVLIGLALIFWKSKAPIQLE</sequence>